<feature type="compositionally biased region" description="Polar residues" evidence="1">
    <location>
        <begin position="182"/>
        <end position="197"/>
    </location>
</feature>
<dbReference type="EMBL" id="OY660870">
    <property type="protein sequence ID" value="CAJ1059610.1"/>
    <property type="molecule type" value="Genomic_DNA"/>
</dbReference>
<feature type="compositionally biased region" description="Polar residues" evidence="1">
    <location>
        <begin position="90"/>
        <end position="99"/>
    </location>
</feature>
<evidence type="ECO:0000256" key="2">
    <source>
        <dbReference type="SAM" id="SignalP"/>
    </source>
</evidence>
<gene>
    <name evidence="3" type="ORF">XNOV1_A019285</name>
</gene>
<keyword evidence="4" id="KW-1185">Reference proteome</keyword>
<feature type="region of interest" description="Disordered" evidence="1">
    <location>
        <begin position="177"/>
        <end position="197"/>
    </location>
</feature>
<evidence type="ECO:0000256" key="1">
    <source>
        <dbReference type="SAM" id="MobiDB-lite"/>
    </source>
</evidence>
<evidence type="ECO:0000313" key="3">
    <source>
        <dbReference type="EMBL" id="CAJ1059610.1"/>
    </source>
</evidence>
<feature type="signal peptide" evidence="2">
    <location>
        <begin position="1"/>
        <end position="28"/>
    </location>
</feature>
<protein>
    <submittedName>
        <fullName evidence="3">Uncharacterized protein</fullName>
    </submittedName>
</protein>
<name>A0AAV1FFB1_XYRNO</name>
<feature type="region of interest" description="Disordered" evidence="1">
    <location>
        <begin position="36"/>
        <end position="108"/>
    </location>
</feature>
<feature type="compositionally biased region" description="Basic and acidic residues" evidence="1">
    <location>
        <begin position="46"/>
        <end position="63"/>
    </location>
</feature>
<evidence type="ECO:0000313" key="4">
    <source>
        <dbReference type="Proteomes" id="UP001178508"/>
    </source>
</evidence>
<proteinExistence type="predicted"/>
<reference evidence="3" key="1">
    <citation type="submission" date="2023-08" db="EMBL/GenBank/DDBJ databases">
        <authorList>
            <person name="Alioto T."/>
            <person name="Alioto T."/>
            <person name="Gomez Garrido J."/>
        </authorList>
    </citation>
    <scope>NUCLEOTIDE SEQUENCE</scope>
</reference>
<feature type="chain" id="PRO_5043393190" evidence="2">
    <location>
        <begin position="29"/>
        <end position="197"/>
    </location>
</feature>
<dbReference type="AlphaFoldDB" id="A0AAV1FFB1"/>
<dbReference type="Proteomes" id="UP001178508">
    <property type="component" value="Chromosome 7"/>
</dbReference>
<keyword evidence="2" id="KW-0732">Signal</keyword>
<sequence length="197" mass="21371">MELLTLHHAVFWFGFLILPSRLPSLTHPHPFIPPSAECSGINTSGPKERPVAAGEESRPERADHRRRRHPSVRVKNNNQTDGSWRAVPESTPTNTSSSGLRDPFTAGGRGLWGGPPFVAAKRRNVIQPEIRRDVRVVGGVRYTGPGGGGGFRAGRADGKTAPLTLPNSCHPIRLQKEPPPSNRTAATVTNTDSELIM</sequence>
<accession>A0AAV1FFB1</accession>
<organism evidence="3 4">
    <name type="scientific">Xyrichtys novacula</name>
    <name type="common">Pearly razorfish</name>
    <name type="synonym">Hemipteronotus novacula</name>
    <dbReference type="NCBI Taxonomy" id="13765"/>
    <lineage>
        <taxon>Eukaryota</taxon>
        <taxon>Metazoa</taxon>
        <taxon>Chordata</taxon>
        <taxon>Craniata</taxon>
        <taxon>Vertebrata</taxon>
        <taxon>Euteleostomi</taxon>
        <taxon>Actinopterygii</taxon>
        <taxon>Neopterygii</taxon>
        <taxon>Teleostei</taxon>
        <taxon>Neoteleostei</taxon>
        <taxon>Acanthomorphata</taxon>
        <taxon>Eupercaria</taxon>
        <taxon>Labriformes</taxon>
        <taxon>Labridae</taxon>
        <taxon>Xyrichtys</taxon>
    </lineage>
</organism>